<dbReference type="EMBL" id="JBHULH010000011">
    <property type="protein sequence ID" value="MFD2568502.1"/>
    <property type="molecule type" value="Genomic_DNA"/>
</dbReference>
<dbReference type="CDD" id="cd09620">
    <property type="entry name" value="CBM9_like_3"/>
    <property type="match status" value="1"/>
</dbReference>
<dbReference type="Gene3D" id="2.60.40.1190">
    <property type="match status" value="1"/>
</dbReference>
<proteinExistence type="predicted"/>
<evidence type="ECO:0000259" key="1">
    <source>
        <dbReference type="Pfam" id="PF06452"/>
    </source>
</evidence>
<feature type="domain" description="Carbohydrate-binding" evidence="1">
    <location>
        <begin position="48"/>
        <end position="132"/>
    </location>
</feature>
<name>A0ABW5LVW7_9FLAO</name>
<dbReference type="RefSeq" id="WP_379667208.1">
    <property type="nucleotide sequence ID" value="NZ_JBHULH010000011.1"/>
</dbReference>
<sequence>MKNTFYFFIFLLVITGCERKKAIYAEVSTEIVSPKTYVVYKTTQPITIDGKADESDWKNSAFTDEFIDIEGVKIPSQTTKVKMLWDANFLYVYAKLDEKHIWGDITKRDAVIFYNNDFEVFISPSDDTHNYGEIEINALGTVWDLILNKPYNVGGKPKNRWNLNDLKSAVFIKGSLNDPSDIDEYWSVELAIPLSAYAELKNRPKIKPKDGEQWRINFSRVQWDHDLKDGTYSRKKKGGKFLPEYNWTWSNQGAINMHLPENWGYIHFTDNVPTNPIEFKHQTDALTEQVTYALYRKIAFKDLKHLKKEKVGTQFEFEPIEVQGITVNASFLKTHTGFTLQTQNTQKNTVYTINETGLIRRKQTN</sequence>
<evidence type="ECO:0000313" key="2">
    <source>
        <dbReference type="EMBL" id="MFD2568502.1"/>
    </source>
</evidence>
<accession>A0ABW5LVW7</accession>
<organism evidence="2 3">
    <name type="scientific">Pseudotenacibaculum haliotis</name>
    <dbReference type="NCBI Taxonomy" id="1862138"/>
    <lineage>
        <taxon>Bacteria</taxon>
        <taxon>Pseudomonadati</taxon>
        <taxon>Bacteroidota</taxon>
        <taxon>Flavobacteriia</taxon>
        <taxon>Flavobacteriales</taxon>
        <taxon>Flavobacteriaceae</taxon>
        <taxon>Pseudotenacibaculum</taxon>
    </lineage>
</organism>
<dbReference type="Pfam" id="PF06452">
    <property type="entry name" value="CBM9_1"/>
    <property type="match status" value="1"/>
</dbReference>
<reference evidence="3" key="1">
    <citation type="journal article" date="2019" name="Int. J. Syst. Evol. Microbiol.">
        <title>The Global Catalogue of Microorganisms (GCM) 10K type strain sequencing project: providing services to taxonomists for standard genome sequencing and annotation.</title>
        <authorList>
            <consortium name="The Broad Institute Genomics Platform"/>
            <consortium name="The Broad Institute Genome Sequencing Center for Infectious Disease"/>
            <person name="Wu L."/>
            <person name="Ma J."/>
        </authorList>
    </citation>
    <scope>NUCLEOTIDE SEQUENCE [LARGE SCALE GENOMIC DNA]</scope>
    <source>
        <strain evidence="3">KCTC 52127</strain>
    </source>
</reference>
<evidence type="ECO:0000313" key="3">
    <source>
        <dbReference type="Proteomes" id="UP001597508"/>
    </source>
</evidence>
<dbReference type="PROSITE" id="PS51257">
    <property type="entry name" value="PROKAR_LIPOPROTEIN"/>
    <property type="match status" value="1"/>
</dbReference>
<dbReference type="PANTHER" id="PTHR35532">
    <property type="entry name" value="SIMILAR TO POLYHYDROXYALKANOATE DEPOLYMERASE"/>
    <property type="match status" value="1"/>
</dbReference>
<dbReference type="Proteomes" id="UP001597508">
    <property type="component" value="Unassembled WGS sequence"/>
</dbReference>
<dbReference type="SUPFAM" id="SSF49344">
    <property type="entry name" value="CBD9-like"/>
    <property type="match status" value="1"/>
</dbReference>
<protein>
    <submittedName>
        <fullName evidence="2">Carbohydrate-binding family 9-like protein</fullName>
    </submittedName>
</protein>
<dbReference type="PANTHER" id="PTHR35532:SF5">
    <property type="entry name" value="CARBOHYDRATE-BINDING DOMAIN-CONTAINING PROTEIN"/>
    <property type="match status" value="1"/>
</dbReference>
<comment type="caution">
    <text evidence="2">The sequence shown here is derived from an EMBL/GenBank/DDBJ whole genome shotgun (WGS) entry which is preliminary data.</text>
</comment>
<gene>
    <name evidence="2" type="ORF">ACFSRZ_14085</name>
</gene>
<dbReference type="InterPro" id="IPR010502">
    <property type="entry name" value="Carb-bd_dom_fam9"/>
</dbReference>
<keyword evidence="3" id="KW-1185">Reference proteome</keyword>